<dbReference type="Gene3D" id="3.30.559.10">
    <property type="entry name" value="Chloramphenicol acetyltransferase-like domain"/>
    <property type="match status" value="2"/>
</dbReference>
<dbReference type="InterPro" id="IPR036736">
    <property type="entry name" value="ACP-like_sf"/>
</dbReference>
<feature type="domain" description="Carrier" evidence="5">
    <location>
        <begin position="1910"/>
        <end position="1986"/>
    </location>
</feature>
<accession>A0A0B7KKK3</accession>
<evidence type="ECO:0000256" key="4">
    <source>
        <dbReference type="ARBA" id="ARBA00029454"/>
    </source>
</evidence>
<dbReference type="GO" id="GO:0043041">
    <property type="term" value="P:amino acid activation for nonribosomal peptide biosynthetic process"/>
    <property type="evidence" value="ECO:0007669"/>
    <property type="project" value="TreeGrafter"/>
</dbReference>
<dbReference type="InterPro" id="IPR045851">
    <property type="entry name" value="AMP-bd_C_sf"/>
</dbReference>
<dbReference type="FunFam" id="3.30.300.30:FF:000015">
    <property type="entry name" value="Nonribosomal peptide synthase SidD"/>
    <property type="match status" value="2"/>
</dbReference>
<evidence type="ECO:0000256" key="1">
    <source>
        <dbReference type="ARBA" id="ARBA00022450"/>
    </source>
</evidence>
<dbReference type="Pfam" id="PF00501">
    <property type="entry name" value="AMP-binding"/>
    <property type="match status" value="2"/>
</dbReference>
<dbReference type="InterPro" id="IPR009081">
    <property type="entry name" value="PP-bd_ACP"/>
</dbReference>
<dbReference type="Gene3D" id="1.10.1200.10">
    <property type="entry name" value="ACP-like"/>
    <property type="match status" value="2"/>
</dbReference>
<dbReference type="NCBIfam" id="TIGR01733">
    <property type="entry name" value="AA-adenyl-dom"/>
    <property type="match status" value="2"/>
</dbReference>
<comment type="similarity">
    <text evidence="4">Belongs to the NRP synthetase family.</text>
</comment>
<dbReference type="CDD" id="cd05918">
    <property type="entry name" value="A_NRPS_SidN3_like"/>
    <property type="match status" value="2"/>
</dbReference>
<gene>
    <name evidence="6" type="ORF">BN869_000012005_1</name>
</gene>
<dbReference type="PROSITE" id="PS00455">
    <property type="entry name" value="AMP_BINDING"/>
    <property type="match status" value="2"/>
</dbReference>
<feature type="domain" description="Carrier" evidence="5">
    <location>
        <begin position="824"/>
        <end position="900"/>
    </location>
</feature>
<dbReference type="PROSITE" id="PS50075">
    <property type="entry name" value="CARRIER"/>
    <property type="match status" value="2"/>
</dbReference>
<dbReference type="GO" id="GO:0016874">
    <property type="term" value="F:ligase activity"/>
    <property type="evidence" value="ECO:0007669"/>
    <property type="project" value="UniProtKB-KW"/>
</dbReference>
<dbReference type="FunFam" id="3.30.559.30:FF:000003">
    <property type="entry name" value="Nonribosomal peptide synthase SidD"/>
    <property type="match status" value="1"/>
</dbReference>
<organism evidence="6">
    <name type="scientific">Bionectria ochroleuca</name>
    <name type="common">Gliocladium roseum</name>
    <dbReference type="NCBI Taxonomy" id="29856"/>
    <lineage>
        <taxon>Eukaryota</taxon>
        <taxon>Fungi</taxon>
        <taxon>Dikarya</taxon>
        <taxon>Ascomycota</taxon>
        <taxon>Pezizomycotina</taxon>
        <taxon>Sordariomycetes</taxon>
        <taxon>Hypocreomycetidae</taxon>
        <taxon>Hypocreales</taxon>
        <taxon>Bionectriaceae</taxon>
        <taxon>Clonostachys</taxon>
    </lineage>
</organism>
<dbReference type="Pfam" id="PF00668">
    <property type="entry name" value="Condensation"/>
    <property type="match status" value="3"/>
</dbReference>
<keyword evidence="1" id="KW-0596">Phosphopantetheine</keyword>
<dbReference type="PANTHER" id="PTHR45527">
    <property type="entry name" value="NONRIBOSOMAL PEPTIDE SYNTHETASE"/>
    <property type="match status" value="1"/>
</dbReference>
<dbReference type="PANTHER" id="PTHR45527:SF3">
    <property type="entry name" value="SIDEROPHORE SYNTHETASE (EUROFUNG)"/>
    <property type="match status" value="1"/>
</dbReference>
<dbReference type="InterPro" id="IPR023213">
    <property type="entry name" value="CAT-like_dom_sf"/>
</dbReference>
<sequence>MKLPSTDRVGITAGDMRAELQPLHGAFFKYTTGVDEDSAMDHWKNRLTDFHGQTFPAISPSDQAQRRRRESLTHFVDSLAWNSLVSPTALIQTAWSILVSKLTASSEVVFGVLRHDRMSAASGVAAVTVPVGVAINWELTVAEVLEGMERQGKETIPFERVGLNLIRQASAEAEECCQFQTLLVMHDSDNGDPAVVYNKPRGYPLEVEFKPQGSGLIIICSFNPEALQSVEVRRVAHQLEHILRQLCDADNNIKVLRQVEAIGQDDLRSVWEWNSVVPEAVGLCVHDQISSSAHRRPGAPAIYAWDGQLTYAQLDELSNQLARYLVSMGVMPGVIVPLCFEKSLWTSVAMLAVMKAGGASVALDITQPEARLKTIVDQVKPIVILSSTKNKDLSYALGACKVVLVSREDLAKLPSGPSSLELPTISPDSTLYIVFTSGSTGTPKGVIYTHKNFSSAIKYQQEALRVTSSCRVFDFASYAFDIAWCNFVHTMVAGGCLCVPSEDDRKQNITASMANLGVTYAHLTPTVARMVNVDEVPGLDTMCYSGEALHMSDLPKERKLKSLVNVYGPAETNIVTTESVDISNIAEPSIGKGAGANTWVVDPDNPDQLSVIGAVGELWLEGPLVGQGYLNDAERTAKVFVENPSWLTRGSAPRFPGRQGRLYKTGDLVRYHVDGSLAFIGRKDTQVKIRGQRVELDEIELHVKNMLERDDTVSQTQVVAEVITIPETCNQTLVAFVCMATLNAEPMDEQSCNQAVWRSTAGIEERLACKVPIYMIPTAYVPMRAIPMTATGKTDRRRLRELGVELSQRQQLTTVGFTRESVLPVETEMENKLQQLWADVLSINADIISADDSFLRIGGDSIGVMKLVAAARRQSLSLSVADVFRHPRLRELAKQMEPDDPVIQEHIAPFSLLKPETVESMVRADIAGLCRVSVQEVEDVLPCTPLQEGLLALTARRPGDYVAVVVLELQENVDLGLFRQSWQQVVAATPILRTRIVDLPGQGFVQAVLREQTDFALVGNLDSYLGQNFGQFMGVGTRLCQLAIANGQNDGRRHFILTIHHALYDGWSLKLIFQAVEDLYMKAPMPAMIPFASMVKYMASIDQESAMTYWKEEFLASGASQFPALPSTTYHPRSINQLSLSINDVEWAGSDFTASNLIRTAWSILVASYTGDADVVFGAVVTGRQASVSGIEQIVGPTIATAPVRVSVNRQSALGQILDDVQTKAVNMIPFEQTGLQRIRQASLEAEEACRFQTLLVVQPRGDDHEFGDGHLFQQDTSSTNADGEPGHNALLTYALVLECHLSTNGMSLHVGYDPQVLDDEHVRQIAKQFDHILHQVCLKENRAKSLGEISAISDEDLNQIWKWNSDAIQAVETPAHELFAKLALRQPDASAVCAWDGDLTYGQLNDLSTRLAHYLLERGIGPNTTVPLCFEKSMWTSVAMMAVMRTGATSVAVDVSQPEERLHTIIQQVSPTIILASEMNEGLATKLGQGKCPLVVVSSKNMPLYPLRPDITFPRIDPASPLAIIFTSGSTGKPKGVILTYSNVATAMKHHTKAFHIGLDSRVYDFASYSFDFAWSNLLLPLSVGGCVCVPSEEQRKNDLGQSINDMRATFVFLTTSVARVLDPSRLRLLRTIAIGGEASQKADFERWPDSLRLLHVYGPTECTVIATCGEILAGQENTESIGWGVGTTTWVVQPTNNDYLSPVGAVGELWLEGPLVSPGYLNEPEKTALSFTKDVPWLLRGGPSCSGRRGHLYRTGDLVRYNPDGSIVFVGRKDTQVKIRGQRVELAEVEDSVRQTLIETSELARIQVVAEVITPKESSHSTLVVFICEKNDGSQSRTIHNIDIQVTIEGHLAVKLPRYMIPTAYIPLETLPMTVTGKADRRKLREIGSSLTLEQLTRSKSSERQNRLPETDAERWLHNTWATILGRDPSTIGIDDHFFHAGGDSIHCMRLVLSAREHGYELKVVDIFRHPILADLARHFEELHAETRTSDPLPFVSLDVNDVDSFITMEISPLLQEHYAKISNILPVSDFQAACIDSALQPDYSAWFHFYLDFPESVDTERLRNSCLQLTKHFDILRTVFVRLDTELLQVVLEGLSPSINLYESHDVAIESLFEQVCLESMKNPAALGTSFLRFIFLRGSNNSFRLVLQLSHAQYDGLSLPQIMAALTAFYNGQTLPKARSFSNHIAHVKSQSQGDDSLNFWRALLNGSKMTMISKKSTSATLPQETSSIRLERTMPALQPRNGATPATIFTASCAITLSRIVGVNDVVFGRLVSGRAGLPPGLQDLVGPCINTVPVRVRLSSQLTIDDAMLATLQQQIVDATPYDAISFHDIARHCTDWDEAARTFQVTTHFRNIDESPGADIAGSTQHLGYFDRKDVPPDFRGIDIGAVPVHGGMNLVIVANSRYWDFEAISQVQEVLCDILFSFSEA</sequence>
<dbReference type="EMBL" id="CDPU01000059">
    <property type="protein sequence ID" value="CEO55947.1"/>
    <property type="molecule type" value="Genomic_DNA"/>
</dbReference>
<dbReference type="SUPFAM" id="SSF56801">
    <property type="entry name" value="Acetyl-CoA synthetase-like"/>
    <property type="match status" value="2"/>
</dbReference>
<dbReference type="Gene3D" id="3.30.559.30">
    <property type="entry name" value="Nonribosomal peptide synthetase, condensation domain"/>
    <property type="match status" value="3"/>
</dbReference>
<reference evidence="6" key="1">
    <citation type="submission" date="2015-01" db="EMBL/GenBank/DDBJ databases">
        <authorList>
            <person name="Durling Mikael"/>
        </authorList>
    </citation>
    <scope>NUCLEOTIDE SEQUENCE</scope>
</reference>
<dbReference type="Gene3D" id="3.30.300.30">
    <property type="match status" value="2"/>
</dbReference>
<keyword evidence="3" id="KW-0436">Ligase</keyword>
<dbReference type="InterPro" id="IPR020845">
    <property type="entry name" value="AMP-binding_CS"/>
</dbReference>
<dbReference type="Pfam" id="PF00550">
    <property type="entry name" value="PP-binding"/>
    <property type="match status" value="2"/>
</dbReference>
<dbReference type="GO" id="GO:0005737">
    <property type="term" value="C:cytoplasm"/>
    <property type="evidence" value="ECO:0007669"/>
    <property type="project" value="TreeGrafter"/>
</dbReference>
<dbReference type="FunFam" id="3.40.50.12780:FF:000014">
    <property type="entry name" value="Nonribosomal peptide synthetase 1"/>
    <property type="match status" value="1"/>
</dbReference>
<evidence type="ECO:0000313" key="6">
    <source>
        <dbReference type="EMBL" id="CEO55947.1"/>
    </source>
</evidence>
<dbReference type="GO" id="GO:0044550">
    <property type="term" value="P:secondary metabolite biosynthetic process"/>
    <property type="evidence" value="ECO:0007669"/>
    <property type="project" value="TreeGrafter"/>
</dbReference>
<dbReference type="InterPro" id="IPR020806">
    <property type="entry name" value="PKS_PP-bd"/>
</dbReference>
<dbReference type="SUPFAM" id="SSF47336">
    <property type="entry name" value="ACP-like"/>
    <property type="match status" value="2"/>
</dbReference>
<dbReference type="InterPro" id="IPR000873">
    <property type="entry name" value="AMP-dep_synth/lig_dom"/>
</dbReference>
<dbReference type="Gene3D" id="3.40.50.12780">
    <property type="entry name" value="N-terminal domain of ligase-like"/>
    <property type="match status" value="2"/>
</dbReference>
<dbReference type="CDD" id="cd19542">
    <property type="entry name" value="CT_NRPS-like"/>
    <property type="match status" value="1"/>
</dbReference>
<dbReference type="GO" id="GO:0031177">
    <property type="term" value="F:phosphopantetheine binding"/>
    <property type="evidence" value="ECO:0007669"/>
    <property type="project" value="InterPro"/>
</dbReference>
<evidence type="ECO:0000256" key="3">
    <source>
        <dbReference type="ARBA" id="ARBA00022598"/>
    </source>
</evidence>
<keyword evidence="2" id="KW-0597">Phosphoprotein</keyword>
<dbReference type="FunFam" id="1.10.1200.10:FF:000005">
    <property type="entry name" value="Nonribosomal peptide synthetase 1"/>
    <property type="match status" value="2"/>
</dbReference>
<dbReference type="InterPro" id="IPR042099">
    <property type="entry name" value="ANL_N_sf"/>
</dbReference>
<dbReference type="SUPFAM" id="SSF52777">
    <property type="entry name" value="CoA-dependent acyltransferases"/>
    <property type="match status" value="5"/>
</dbReference>
<dbReference type="PROSITE" id="PS00012">
    <property type="entry name" value="PHOSPHOPANTETHEINE"/>
    <property type="match status" value="1"/>
</dbReference>
<dbReference type="SMART" id="SM00823">
    <property type="entry name" value="PKS_PP"/>
    <property type="match status" value="2"/>
</dbReference>
<protein>
    <recommendedName>
        <fullName evidence="5">Carrier domain-containing protein</fullName>
    </recommendedName>
</protein>
<proteinExistence type="inferred from homology"/>
<dbReference type="InterPro" id="IPR006162">
    <property type="entry name" value="Ppantetheine_attach_site"/>
</dbReference>
<name>A0A0B7KKK3_BIOOC</name>
<dbReference type="InterPro" id="IPR010071">
    <property type="entry name" value="AA_adenyl_dom"/>
</dbReference>
<evidence type="ECO:0000259" key="5">
    <source>
        <dbReference type="PROSITE" id="PS50075"/>
    </source>
</evidence>
<dbReference type="InterPro" id="IPR001242">
    <property type="entry name" value="Condensation_dom"/>
</dbReference>
<dbReference type="CDD" id="cd19545">
    <property type="entry name" value="FUM14_C_NRPS-like"/>
    <property type="match status" value="1"/>
</dbReference>
<evidence type="ECO:0000256" key="2">
    <source>
        <dbReference type="ARBA" id="ARBA00022553"/>
    </source>
</evidence>